<name>A0A382WJZ8_9ZZZZ</name>
<dbReference type="GO" id="GO:0004822">
    <property type="term" value="F:isoleucine-tRNA ligase activity"/>
    <property type="evidence" value="ECO:0007669"/>
    <property type="project" value="TreeGrafter"/>
</dbReference>
<dbReference type="GO" id="GO:0002161">
    <property type="term" value="F:aminoacyl-tRNA deacylase activity"/>
    <property type="evidence" value="ECO:0007669"/>
    <property type="project" value="InterPro"/>
</dbReference>
<feature type="non-terminal residue" evidence="7">
    <location>
        <position position="1"/>
    </location>
</feature>
<keyword evidence="3" id="KW-0067">ATP-binding</keyword>
<evidence type="ECO:0000259" key="6">
    <source>
        <dbReference type="Pfam" id="PF00133"/>
    </source>
</evidence>
<dbReference type="SUPFAM" id="SSF50677">
    <property type="entry name" value="ValRS/IleRS/LeuRS editing domain"/>
    <property type="match status" value="1"/>
</dbReference>
<evidence type="ECO:0000313" key="7">
    <source>
        <dbReference type="EMBL" id="SVD58934.1"/>
    </source>
</evidence>
<keyword evidence="4" id="KW-0648">Protein biosynthesis</keyword>
<dbReference type="InterPro" id="IPR050081">
    <property type="entry name" value="Ile-tRNA_ligase"/>
</dbReference>
<dbReference type="InterPro" id="IPR009008">
    <property type="entry name" value="Val/Leu/Ile-tRNA-synth_edit"/>
</dbReference>
<dbReference type="SUPFAM" id="SSF52374">
    <property type="entry name" value="Nucleotidylyl transferase"/>
    <property type="match status" value="1"/>
</dbReference>
<dbReference type="EMBL" id="UINC01160339">
    <property type="protein sequence ID" value="SVD58934.1"/>
    <property type="molecule type" value="Genomic_DNA"/>
</dbReference>
<evidence type="ECO:0000256" key="5">
    <source>
        <dbReference type="ARBA" id="ARBA00023146"/>
    </source>
</evidence>
<protein>
    <recommendedName>
        <fullName evidence="6">Aminoacyl-tRNA synthetase class Ia domain-containing protein</fullName>
    </recommendedName>
</protein>
<dbReference type="GO" id="GO:0005829">
    <property type="term" value="C:cytosol"/>
    <property type="evidence" value="ECO:0007669"/>
    <property type="project" value="TreeGrafter"/>
</dbReference>
<gene>
    <name evidence="7" type="ORF">METZ01_LOCUS411788</name>
</gene>
<dbReference type="InterPro" id="IPR002300">
    <property type="entry name" value="aa-tRNA-synth_Ia"/>
</dbReference>
<sequence length="277" mass="30358">AFADHWIDIQMADFKRLAVLGAWDRPYLTMSFEAEAQIVRELGKFLLNGALYKGAKPVMWSPVEQTALAEAEVEYKDITSTSVYVRFPVIEGSNSALDGSSIIIWTTTPWTIPGNRAIAFGPKIAYGVYEIEATKTRSLMRQGERVVIAESLFQSFAGHAGIEGWRQVASMGGKDLAGTLTRHPLFDSGYSTKAPLYEATFVSTDQGTGFVHIAPGHGVDDFELGEEHGLEVPDTVGDNGSFLPEIPLFSGQHVYKVNPAVIRELSEHDALVATEKY</sequence>
<dbReference type="GO" id="GO:0006428">
    <property type="term" value="P:isoleucyl-tRNA aminoacylation"/>
    <property type="evidence" value="ECO:0007669"/>
    <property type="project" value="TreeGrafter"/>
</dbReference>
<organism evidence="7">
    <name type="scientific">marine metagenome</name>
    <dbReference type="NCBI Taxonomy" id="408172"/>
    <lineage>
        <taxon>unclassified sequences</taxon>
        <taxon>metagenomes</taxon>
        <taxon>ecological metagenomes</taxon>
    </lineage>
</organism>
<keyword evidence="1" id="KW-0436">Ligase</keyword>
<dbReference type="PANTHER" id="PTHR42765">
    <property type="entry name" value="SOLEUCYL-TRNA SYNTHETASE"/>
    <property type="match status" value="1"/>
</dbReference>
<evidence type="ECO:0000256" key="4">
    <source>
        <dbReference type="ARBA" id="ARBA00022917"/>
    </source>
</evidence>
<evidence type="ECO:0000256" key="1">
    <source>
        <dbReference type="ARBA" id="ARBA00022598"/>
    </source>
</evidence>
<evidence type="ECO:0000256" key="2">
    <source>
        <dbReference type="ARBA" id="ARBA00022741"/>
    </source>
</evidence>
<keyword evidence="5" id="KW-0030">Aminoacyl-tRNA synthetase</keyword>
<proteinExistence type="predicted"/>
<feature type="non-terminal residue" evidence="7">
    <location>
        <position position="277"/>
    </location>
</feature>
<dbReference type="PANTHER" id="PTHR42765:SF1">
    <property type="entry name" value="ISOLEUCINE--TRNA LIGASE, MITOCHONDRIAL"/>
    <property type="match status" value="1"/>
</dbReference>
<dbReference type="Pfam" id="PF00133">
    <property type="entry name" value="tRNA-synt_1"/>
    <property type="match status" value="1"/>
</dbReference>
<dbReference type="Gene3D" id="3.90.740.10">
    <property type="entry name" value="Valyl/Leucyl/Isoleucyl-tRNA synthetase, editing domain"/>
    <property type="match status" value="1"/>
</dbReference>
<keyword evidence="2" id="KW-0547">Nucleotide-binding</keyword>
<dbReference type="GO" id="GO:0005524">
    <property type="term" value="F:ATP binding"/>
    <property type="evidence" value="ECO:0007669"/>
    <property type="project" value="UniProtKB-KW"/>
</dbReference>
<accession>A0A382WJZ8</accession>
<reference evidence="7" key="1">
    <citation type="submission" date="2018-05" db="EMBL/GenBank/DDBJ databases">
        <authorList>
            <person name="Lanie J.A."/>
            <person name="Ng W.-L."/>
            <person name="Kazmierczak K.M."/>
            <person name="Andrzejewski T.M."/>
            <person name="Davidsen T.M."/>
            <person name="Wayne K.J."/>
            <person name="Tettelin H."/>
            <person name="Glass J.I."/>
            <person name="Rusch D."/>
            <person name="Podicherti R."/>
            <person name="Tsui H.-C.T."/>
            <person name="Winkler M.E."/>
        </authorList>
    </citation>
    <scope>NUCLEOTIDE SEQUENCE</scope>
</reference>
<dbReference type="AlphaFoldDB" id="A0A382WJZ8"/>
<evidence type="ECO:0000256" key="3">
    <source>
        <dbReference type="ARBA" id="ARBA00022840"/>
    </source>
</evidence>
<feature type="domain" description="Aminoacyl-tRNA synthetase class Ia" evidence="6">
    <location>
        <begin position="3"/>
        <end position="125"/>
    </location>
</feature>